<keyword evidence="4" id="KW-1185">Reference proteome</keyword>
<organism evidence="3 4">
    <name type="scientific">Coleophoma cylindrospora</name>
    <dbReference type="NCBI Taxonomy" id="1849047"/>
    <lineage>
        <taxon>Eukaryota</taxon>
        <taxon>Fungi</taxon>
        <taxon>Dikarya</taxon>
        <taxon>Ascomycota</taxon>
        <taxon>Pezizomycotina</taxon>
        <taxon>Leotiomycetes</taxon>
        <taxon>Helotiales</taxon>
        <taxon>Dermateaceae</taxon>
        <taxon>Coleophoma</taxon>
    </lineage>
</organism>
<dbReference type="OrthoDB" id="5422283at2759"/>
<feature type="compositionally biased region" description="Low complexity" evidence="1">
    <location>
        <begin position="159"/>
        <end position="170"/>
    </location>
</feature>
<reference evidence="3 4" key="1">
    <citation type="journal article" date="2018" name="IMA Fungus">
        <title>IMA Genome-F 9: Draft genome sequence of Annulohypoxylon stygium, Aspergillus mulundensis, Berkeleyomyces basicola (syn. Thielaviopsis basicola), Ceratocystis smalleyi, two Cercospora beticola strains, Coleophoma cylindrospora, Fusarium fracticaudum, Phialophora cf. hyalina, and Morchella septimelata.</title>
        <authorList>
            <person name="Wingfield B.D."/>
            <person name="Bills G.F."/>
            <person name="Dong Y."/>
            <person name="Huang W."/>
            <person name="Nel W.J."/>
            <person name="Swalarsk-Parry B.S."/>
            <person name="Vaghefi N."/>
            <person name="Wilken P.M."/>
            <person name="An Z."/>
            <person name="de Beer Z.W."/>
            <person name="De Vos L."/>
            <person name="Chen L."/>
            <person name="Duong T.A."/>
            <person name="Gao Y."/>
            <person name="Hammerbacher A."/>
            <person name="Kikkert J.R."/>
            <person name="Li Y."/>
            <person name="Li H."/>
            <person name="Li K."/>
            <person name="Li Q."/>
            <person name="Liu X."/>
            <person name="Ma X."/>
            <person name="Naidoo K."/>
            <person name="Pethybridge S.J."/>
            <person name="Sun J."/>
            <person name="Steenkamp E.T."/>
            <person name="van der Nest M.A."/>
            <person name="van Wyk S."/>
            <person name="Wingfield M.J."/>
            <person name="Xiong C."/>
            <person name="Yue Q."/>
            <person name="Zhang X."/>
        </authorList>
    </citation>
    <scope>NUCLEOTIDE SEQUENCE [LARGE SCALE GENOMIC DNA]</scope>
    <source>
        <strain evidence="3 4">BP6252</strain>
    </source>
</reference>
<feature type="domain" description="SUZ-C" evidence="2">
    <location>
        <begin position="213"/>
        <end position="258"/>
    </location>
</feature>
<name>A0A3D8QWX1_9HELO</name>
<evidence type="ECO:0000259" key="2">
    <source>
        <dbReference type="PROSITE" id="PS51938"/>
    </source>
</evidence>
<protein>
    <recommendedName>
        <fullName evidence="2">SUZ-C domain-containing protein</fullName>
    </recommendedName>
</protein>
<feature type="region of interest" description="Disordered" evidence="1">
    <location>
        <begin position="97"/>
        <end position="264"/>
    </location>
</feature>
<dbReference type="EMBL" id="PDLM01000011">
    <property type="protein sequence ID" value="RDW66267.1"/>
    <property type="molecule type" value="Genomic_DNA"/>
</dbReference>
<dbReference type="Proteomes" id="UP000256645">
    <property type="component" value="Unassembled WGS sequence"/>
</dbReference>
<dbReference type="AlphaFoldDB" id="A0A3D8QWX1"/>
<evidence type="ECO:0000313" key="3">
    <source>
        <dbReference type="EMBL" id="RDW66267.1"/>
    </source>
</evidence>
<feature type="compositionally biased region" description="Basic and acidic residues" evidence="1">
    <location>
        <begin position="120"/>
        <end position="151"/>
    </location>
</feature>
<dbReference type="STRING" id="1849047.A0A3D8QWX1"/>
<sequence>MSKKAAVPDAWDDDWEAQADKADEIAEKAAAVTNIEEQVKISKAERLARHADENKKLWESAEAPETPFFLAARDTVPLKSEFKPALKVLSRKPAPKVIARHDPVTGMAQMTFDDDDDEEETKKDQPTPEELKLIAERQRIEKQKRYDEARARIMGTGSGPSTPGTVTPPSNTEDSNSKPSRGKGRGRGGNRSENSRPSSQTGTKELYDPNYTPKSGIMIQKRNGTGSGSGRSTPRDDEQTIRAPKGPEGNGRGFGFTNKGGKTS</sequence>
<proteinExistence type="predicted"/>
<dbReference type="PROSITE" id="PS51938">
    <property type="entry name" value="SUZ_C"/>
    <property type="match status" value="1"/>
</dbReference>
<evidence type="ECO:0000313" key="4">
    <source>
        <dbReference type="Proteomes" id="UP000256645"/>
    </source>
</evidence>
<gene>
    <name evidence="3" type="ORF">BP6252_09902</name>
</gene>
<comment type="caution">
    <text evidence="3">The sequence shown here is derived from an EMBL/GenBank/DDBJ whole genome shotgun (WGS) entry which is preliminary data.</text>
</comment>
<dbReference type="InterPro" id="IPR024642">
    <property type="entry name" value="SUZ-C"/>
</dbReference>
<accession>A0A3D8QWX1</accession>
<evidence type="ECO:0000256" key="1">
    <source>
        <dbReference type="SAM" id="MobiDB-lite"/>
    </source>
</evidence>